<dbReference type="EC" id="6.1.1.10" evidence="16"/>
<feature type="binding site" evidence="16">
    <location>
        <position position="151"/>
    </location>
    <ligand>
        <name>Zn(2+)</name>
        <dbReference type="ChEBI" id="CHEBI:29105"/>
    </ligand>
</feature>
<reference evidence="18 19" key="1">
    <citation type="submission" date="2017-10" db="EMBL/GenBank/DDBJ databases">
        <title>Draft genome of Longibacter Salinarum.</title>
        <authorList>
            <person name="Goh K.M."/>
            <person name="Shamsir M.S."/>
            <person name="Lim S.W."/>
        </authorList>
    </citation>
    <scope>NUCLEOTIDE SEQUENCE [LARGE SCALE GENOMIC DNA]</scope>
    <source>
        <strain evidence="18 19">KCTC 52045</strain>
    </source>
</reference>
<dbReference type="PROSITE" id="PS50886">
    <property type="entry name" value="TRBD"/>
    <property type="match status" value="1"/>
</dbReference>
<evidence type="ECO:0000259" key="17">
    <source>
        <dbReference type="PROSITE" id="PS50886"/>
    </source>
</evidence>
<dbReference type="FunFam" id="2.40.50.140:FF:000042">
    <property type="entry name" value="Methionine--tRNA ligase"/>
    <property type="match status" value="1"/>
</dbReference>
<dbReference type="SUPFAM" id="SSF47323">
    <property type="entry name" value="Anticodon-binding domain of a subclass of class I aminoacyl-tRNA synthetases"/>
    <property type="match status" value="1"/>
</dbReference>
<dbReference type="NCBIfam" id="NF001100">
    <property type="entry name" value="PRK00133.1"/>
    <property type="match status" value="1"/>
</dbReference>
<comment type="caution">
    <text evidence="18">The sequence shown here is derived from an EMBL/GenBank/DDBJ whole genome shotgun (WGS) entry which is preliminary data.</text>
</comment>
<evidence type="ECO:0000256" key="1">
    <source>
        <dbReference type="ARBA" id="ARBA00003314"/>
    </source>
</evidence>
<dbReference type="SUPFAM" id="SSF52374">
    <property type="entry name" value="Nucleotidylyl transferase"/>
    <property type="match status" value="1"/>
</dbReference>
<dbReference type="Pfam" id="PF09334">
    <property type="entry name" value="tRNA-synt_1g"/>
    <property type="match status" value="1"/>
</dbReference>
<comment type="catalytic activity">
    <reaction evidence="15 16">
        <text>tRNA(Met) + L-methionine + ATP = L-methionyl-tRNA(Met) + AMP + diphosphate</text>
        <dbReference type="Rhea" id="RHEA:13481"/>
        <dbReference type="Rhea" id="RHEA-COMP:9667"/>
        <dbReference type="Rhea" id="RHEA-COMP:9698"/>
        <dbReference type="ChEBI" id="CHEBI:30616"/>
        <dbReference type="ChEBI" id="CHEBI:33019"/>
        <dbReference type="ChEBI" id="CHEBI:57844"/>
        <dbReference type="ChEBI" id="CHEBI:78442"/>
        <dbReference type="ChEBI" id="CHEBI:78530"/>
        <dbReference type="ChEBI" id="CHEBI:456215"/>
        <dbReference type="EC" id="6.1.1.10"/>
    </reaction>
</comment>
<dbReference type="Gene3D" id="1.10.730.10">
    <property type="entry name" value="Isoleucyl-tRNA Synthetase, Domain 1"/>
    <property type="match status" value="1"/>
</dbReference>
<keyword evidence="8 16" id="KW-0479">Metal-binding</keyword>
<dbReference type="FunFam" id="2.20.28.20:FF:000001">
    <property type="entry name" value="Methionine--tRNA ligase"/>
    <property type="match status" value="1"/>
</dbReference>
<feature type="domain" description="TRNA-binding" evidence="17">
    <location>
        <begin position="611"/>
        <end position="710"/>
    </location>
</feature>
<evidence type="ECO:0000256" key="12">
    <source>
        <dbReference type="ARBA" id="ARBA00022884"/>
    </source>
</evidence>
<feature type="binding site" evidence="16">
    <location>
        <position position="164"/>
    </location>
    <ligand>
        <name>Zn(2+)</name>
        <dbReference type="ChEBI" id="CHEBI:29105"/>
    </ligand>
</feature>
<comment type="cofactor">
    <cofactor evidence="16">
        <name>Zn(2+)</name>
        <dbReference type="ChEBI" id="CHEBI:29105"/>
    </cofactor>
    <text evidence="16">Binds 1 zinc ion per subunit.</text>
</comment>
<evidence type="ECO:0000256" key="16">
    <source>
        <dbReference type="HAMAP-Rule" id="MF_00098"/>
    </source>
</evidence>
<evidence type="ECO:0000256" key="11">
    <source>
        <dbReference type="ARBA" id="ARBA00022840"/>
    </source>
</evidence>
<dbReference type="OrthoDB" id="9810191at2"/>
<dbReference type="InterPro" id="IPR009080">
    <property type="entry name" value="tRNAsynth_Ia_anticodon-bd"/>
</dbReference>
<dbReference type="InterPro" id="IPR029038">
    <property type="entry name" value="MetRS_Zn"/>
</dbReference>
<dbReference type="InterPro" id="IPR041872">
    <property type="entry name" value="Anticodon_Met"/>
</dbReference>
<dbReference type="Pfam" id="PF19303">
    <property type="entry name" value="Anticodon_3"/>
    <property type="match status" value="1"/>
</dbReference>
<dbReference type="NCBIfam" id="TIGR00398">
    <property type="entry name" value="metG"/>
    <property type="match status" value="1"/>
</dbReference>
<dbReference type="PRINTS" id="PR01041">
    <property type="entry name" value="TRNASYNTHMET"/>
</dbReference>
<evidence type="ECO:0000256" key="8">
    <source>
        <dbReference type="ARBA" id="ARBA00022723"/>
    </source>
</evidence>
<proteinExistence type="inferred from homology"/>
<dbReference type="EMBL" id="PDEQ01000001">
    <property type="protein sequence ID" value="PEN14778.1"/>
    <property type="molecule type" value="Genomic_DNA"/>
</dbReference>
<comment type="subunit">
    <text evidence="4 16">Homodimer.</text>
</comment>
<dbReference type="CDD" id="cd00814">
    <property type="entry name" value="MetRS_core"/>
    <property type="match status" value="1"/>
</dbReference>
<keyword evidence="14 16" id="KW-0030">Aminoacyl-tRNA synthetase</keyword>
<accession>A0A2A8D2A7</accession>
<feature type="binding site" evidence="16">
    <location>
        <position position="148"/>
    </location>
    <ligand>
        <name>Zn(2+)</name>
        <dbReference type="ChEBI" id="CHEBI:29105"/>
    </ligand>
</feature>
<evidence type="ECO:0000256" key="13">
    <source>
        <dbReference type="ARBA" id="ARBA00022917"/>
    </source>
</evidence>
<dbReference type="InterPro" id="IPR033911">
    <property type="entry name" value="MetRS_core"/>
</dbReference>
<dbReference type="SUPFAM" id="SSF57770">
    <property type="entry name" value="Methionyl-tRNA synthetase (MetRS), Zn-domain"/>
    <property type="match status" value="1"/>
</dbReference>
<dbReference type="Pfam" id="PF01588">
    <property type="entry name" value="tRNA_bind"/>
    <property type="match status" value="1"/>
</dbReference>
<evidence type="ECO:0000256" key="4">
    <source>
        <dbReference type="ARBA" id="ARBA00011738"/>
    </source>
</evidence>
<dbReference type="InterPro" id="IPR023458">
    <property type="entry name" value="Met-tRNA_ligase_1"/>
</dbReference>
<dbReference type="Gene3D" id="2.20.28.20">
    <property type="entry name" value="Methionyl-tRNA synthetase, Zn-domain"/>
    <property type="match status" value="1"/>
</dbReference>
<evidence type="ECO:0000313" key="19">
    <source>
        <dbReference type="Proteomes" id="UP000220102"/>
    </source>
</evidence>
<evidence type="ECO:0000256" key="7">
    <source>
        <dbReference type="ARBA" id="ARBA00022598"/>
    </source>
</evidence>
<dbReference type="Gene3D" id="3.40.50.620">
    <property type="entry name" value="HUPs"/>
    <property type="match status" value="1"/>
</dbReference>
<dbReference type="InterPro" id="IPR001412">
    <property type="entry name" value="aa-tRNA-synth_I_CS"/>
</dbReference>
<comment type="function">
    <text evidence="1 16">Is required not only for elongation of protein synthesis but also for the initiation of all mRNA translation through initiator tRNA(fMet) aminoacylation.</text>
</comment>
<dbReference type="InterPro" id="IPR004495">
    <property type="entry name" value="Met-tRNA-synth_bsu_C"/>
</dbReference>
<keyword evidence="19" id="KW-1185">Reference proteome</keyword>
<dbReference type="GO" id="GO:0005524">
    <property type="term" value="F:ATP binding"/>
    <property type="evidence" value="ECO:0007669"/>
    <property type="project" value="UniProtKB-UniRule"/>
</dbReference>
<evidence type="ECO:0000256" key="15">
    <source>
        <dbReference type="ARBA" id="ARBA00047364"/>
    </source>
</evidence>
<dbReference type="InterPro" id="IPR012340">
    <property type="entry name" value="NA-bd_OB-fold"/>
</dbReference>
<keyword evidence="6 16" id="KW-0820">tRNA-binding</keyword>
<dbReference type="GO" id="GO:0046872">
    <property type="term" value="F:metal ion binding"/>
    <property type="evidence" value="ECO:0007669"/>
    <property type="project" value="UniProtKB-KW"/>
</dbReference>
<feature type="short sequence motif" description="'KMSKS' region" evidence="16">
    <location>
        <begin position="344"/>
        <end position="348"/>
    </location>
</feature>
<sequence>MPKDSHDRILVTAALPYANGNIHLGHLAGAYLPADLYCRYQRLKGEDVLFICGSDEMGVAILMRALREGRTPEHIVDHYHPMIRDSFDRFGMSFDYYGRTSSETHKVTSQDFFRTLDEKDVFKLKTNEQLFDPEAEMFLADRFVVGTCPVCGYEEAYGDQCEKCGSSLSPTELIDPRSTLTDATPVLKETSHWYIPLGDMQPALEEWIGTHPEWKNNVLGQVQSWFNDGLKDRSITRDVPWGVPVPEDVAARHGLEAEGKVIYVWFDAPIGYISATKEWAQEQGDPGRWQTYWQDEDTKLVHFIGKDNIVFHCLMFPAMLQAHGDYVLPDNVPANEFLNLEGRKLSTSRGWAVWLHEYLDDFEEATHGADMLRYALGTTLPESKDADFSWDGFQSRINGELADVLGNFVNRTLTFADRFFDGQVPPLEQPTDTDRDMLDRLREAPDAIGEAYDQYRMREAIYETIDLARAGNKYFNDTEPWHTRKEDGPAAGNTVHICLQLCASLSVLMEPVLPDASTRLRDMLNLSGVRPSTPQDDTPDPDDDLIGWDDARHPLLAPGHALGTPDILFEKVEDDTMDEQRDKLGQTDEDTTDTVEDAGYAPIKDEIEFGDFMDLDLRTGVVTTAEPIEEADKLLRLEIDLGFEQRQILAGIAEHMAPDEINGRKVVVVANLAPKTMFGLESQGMVLMAEDRDGNLALVSTDSEPGSVVR</sequence>
<dbReference type="GO" id="GO:0004825">
    <property type="term" value="F:methionine-tRNA ligase activity"/>
    <property type="evidence" value="ECO:0007669"/>
    <property type="project" value="UniProtKB-UniRule"/>
</dbReference>
<dbReference type="HAMAP" id="MF_00098">
    <property type="entry name" value="Met_tRNA_synth_type1"/>
    <property type="match status" value="1"/>
</dbReference>
<name>A0A2A8D2A7_9BACT</name>
<evidence type="ECO:0000256" key="10">
    <source>
        <dbReference type="ARBA" id="ARBA00022833"/>
    </source>
</evidence>
<dbReference type="PROSITE" id="PS00178">
    <property type="entry name" value="AA_TRNA_LIGASE_I"/>
    <property type="match status" value="1"/>
</dbReference>
<keyword evidence="12 16" id="KW-0694">RNA-binding</keyword>
<dbReference type="Proteomes" id="UP000220102">
    <property type="component" value="Unassembled WGS sequence"/>
</dbReference>
<dbReference type="InterPro" id="IPR014758">
    <property type="entry name" value="Met-tRNA_synth"/>
</dbReference>
<evidence type="ECO:0000256" key="3">
    <source>
        <dbReference type="ARBA" id="ARBA00008258"/>
    </source>
</evidence>
<evidence type="ECO:0000256" key="2">
    <source>
        <dbReference type="ARBA" id="ARBA00004496"/>
    </source>
</evidence>
<dbReference type="GO" id="GO:0000049">
    <property type="term" value="F:tRNA binding"/>
    <property type="evidence" value="ECO:0007669"/>
    <property type="project" value="UniProtKB-UniRule"/>
</dbReference>
<gene>
    <name evidence="16" type="primary">metG</name>
    <name evidence="18" type="ORF">CRI94_00330</name>
</gene>
<organism evidence="18 19">
    <name type="scientific">Longibacter salinarum</name>
    <dbReference type="NCBI Taxonomy" id="1850348"/>
    <lineage>
        <taxon>Bacteria</taxon>
        <taxon>Pseudomonadati</taxon>
        <taxon>Rhodothermota</taxon>
        <taxon>Rhodothermia</taxon>
        <taxon>Rhodothermales</taxon>
        <taxon>Salisaetaceae</taxon>
        <taxon>Longibacter</taxon>
    </lineage>
</organism>
<dbReference type="AlphaFoldDB" id="A0A2A8D2A7"/>
<dbReference type="InterPro" id="IPR014729">
    <property type="entry name" value="Rossmann-like_a/b/a_fold"/>
</dbReference>
<dbReference type="GO" id="GO:0005829">
    <property type="term" value="C:cytosol"/>
    <property type="evidence" value="ECO:0007669"/>
    <property type="project" value="TreeGrafter"/>
</dbReference>
<dbReference type="InterPro" id="IPR015413">
    <property type="entry name" value="Methionyl/Leucyl_tRNA_Synth"/>
</dbReference>
<keyword evidence="10 16" id="KW-0862">Zinc</keyword>
<dbReference type="RefSeq" id="WP_098073671.1">
    <property type="nucleotide sequence ID" value="NZ_PDEQ01000001.1"/>
</dbReference>
<keyword evidence="13 16" id="KW-0648">Protein biosynthesis</keyword>
<evidence type="ECO:0000256" key="6">
    <source>
        <dbReference type="ARBA" id="ARBA00022555"/>
    </source>
</evidence>
<dbReference type="GO" id="GO:0006431">
    <property type="term" value="P:methionyl-tRNA aminoacylation"/>
    <property type="evidence" value="ECO:0007669"/>
    <property type="project" value="UniProtKB-UniRule"/>
</dbReference>
<comment type="similarity">
    <text evidence="3 16">Belongs to the class-I aminoacyl-tRNA synthetase family. MetG type 1 subfamily.</text>
</comment>
<dbReference type="PANTHER" id="PTHR45765">
    <property type="entry name" value="METHIONINE--TRNA LIGASE"/>
    <property type="match status" value="1"/>
</dbReference>
<evidence type="ECO:0000313" key="18">
    <source>
        <dbReference type="EMBL" id="PEN14778.1"/>
    </source>
</evidence>
<dbReference type="NCBIfam" id="TIGR00399">
    <property type="entry name" value="metG_C_term"/>
    <property type="match status" value="1"/>
</dbReference>
<keyword evidence="5 16" id="KW-0963">Cytoplasm</keyword>
<feature type="binding site" evidence="16">
    <location>
        <position position="161"/>
    </location>
    <ligand>
        <name>Zn(2+)</name>
        <dbReference type="ChEBI" id="CHEBI:29105"/>
    </ligand>
</feature>
<dbReference type="SUPFAM" id="SSF50249">
    <property type="entry name" value="Nucleic acid-binding proteins"/>
    <property type="match status" value="1"/>
</dbReference>
<dbReference type="InterPro" id="IPR002547">
    <property type="entry name" value="tRNA-bd_dom"/>
</dbReference>
<dbReference type="CDD" id="cd07957">
    <property type="entry name" value="Anticodon_Ia_Met"/>
    <property type="match status" value="1"/>
</dbReference>
<comment type="subcellular location">
    <subcellularLocation>
        <location evidence="2 16">Cytoplasm</location>
    </subcellularLocation>
</comment>
<dbReference type="PANTHER" id="PTHR45765:SF1">
    <property type="entry name" value="METHIONINE--TRNA LIGASE, CYTOPLASMIC"/>
    <property type="match status" value="1"/>
</dbReference>
<evidence type="ECO:0000256" key="5">
    <source>
        <dbReference type="ARBA" id="ARBA00022490"/>
    </source>
</evidence>
<evidence type="ECO:0000256" key="14">
    <source>
        <dbReference type="ARBA" id="ARBA00023146"/>
    </source>
</evidence>
<feature type="binding site" evidence="16">
    <location>
        <position position="347"/>
    </location>
    <ligand>
        <name>ATP</name>
        <dbReference type="ChEBI" id="CHEBI:30616"/>
    </ligand>
</feature>
<evidence type="ECO:0000256" key="9">
    <source>
        <dbReference type="ARBA" id="ARBA00022741"/>
    </source>
</evidence>
<keyword evidence="11 16" id="KW-0067">ATP-binding</keyword>
<dbReference type="CDD" id="cd02800">
    <property type="entry name" value="tRNA_bind_EcMetRS_like"/>
    <property type="match status" value="1"/>
</dbReference>
<protein>
    <recommendedName>
        <fullName evidence="16">Methionine--tRNA ligase</fullName>
        <ecNumber evidence="16">6.1.1.10</ecNumber>
    </recommendedName>
    <alternativeName>
        <fullName evidence="16">Methionyl-tRNA synthetase</fullName>
        <shortName evidence="16">MetRS</shortName>
    </alternativeName>
</protein>
<feature type="short sequence motif" description="'HIGH' region" evidence="16">
    <location>
        <begin position="16"/>
        <end position="26"/>
    </location>
</feature>
<dbReference type="Gene3D" id="2.40.50.140">
    <property type="entry name" value="Nucleic acid-binding proteins"/>
    <property type="match status" value="1"/>
</dbReference>
<keyword evidence="7 16" id="KW-0436">Ligase</keyword>
<keyword evidence="9 16" id="KW-0547">Nucleotide-binding</keyword>